<protein>
    <submittedName>
        <fullName evidence="4">AcrR family transcriptional regulator</fullName>
    </submittedName>
</protein>
<feature type="DNA-binding region" description="H-T-H motif" evidence="2">
    <location>
        <begin position="30"/>
        <end position="49"/>
    </location>
</feature>
<proteinExistence type="predicted"/>
<dbReference type="SUPFAM" id="SSF46689">
    <property type="entry name" value="Homeodomain-like"/>
    <property type="match status" value="1"/>
</dbReference>
<name>A0A852SQI7_9MICO</name>
<dbReference type="InterPro" id="IPR009057">
    <property type="entry name" value="Homeodomain-like_sf"/>
</dbReference>
<dbReference type="InterPro" id="IPR001647">
    <property type="entry name" value="HTH_TetR"/>
</dbReference>
<dbReference type="EMBL" id="JACCBM010000001">
    <property type="protein sequence ID" value="NYD71063.1"/>
    <property type="molecule type" value="Genomic_DNA"/>
</dbReference>
<dbReference type="RefSeq" id="WP_179548089.1">
    <property type="nucleotide sequence ID" value="NZ_BSEW01000002.1"/>
</dbReference>
<evidence type="ECO:0000313" key="5">
    <source>
        <dbReference type="Proteomes" id="UP000549913"/>
    </source>
</evidence>
<dbReference type="AlphaFoldDB" id="A0A852SQI7"/>
<comment type="caution">
    <text evidence="4">The sequence shown here is derived from an EMBL/GenBank/DDBJ whole genome shotgun (WGS) entry which is preliminary data.</text>
</comment>
<keyword evidence="1 2" id="KW-0238">DNA-binding</keyword>
<evidence type="ECO:0000259" key="3">
    <source>
        <dbReference type="PROSITE" id="PS50977"/>
    </source>
</evidence>
<reference evidence="4 5" key="1">
    <citation type="submission" date="2020-07" db="EMBL/GenBank/DDBJ databases">
        <title>Sequencing the genomes of 1000 actinobacteria strains.</title>
        <authorList>
            <person name="Klenk H.-P."/>
        </authorList>
    </citation>
    <scope>NUCLEOTIDE SEQUENCE [LARGE SCALE GENOMIC DNA]</scope>
    <source>
        <strain evidence="4 5">DSM 26474</strain>
    </source>
</reference>
<gene>
    <name evidence="4" type="ORF">BJ984_002221</name>
</gene>
<evidence type="ECO:0000256" key="1">
    <source>
        <dbReference type="ARBA" id="ARBA00023125"/>
    </source>
</evidence>
<sequence length="187" mass="20053">MVSVRVDGAMLRASEATCALFIERGTTKLTVAEITRSIGVPVRTFHRYFASKAECVKPLFDWTTATFNEHVRDAPAGSLDELLRTGFERMLGGAVAERTRLLFPLVFRDDEMWSVFLRSVHLGELSLVPSIAARLGVDPASSSARVAAAAVASATRLALEDLVADGADPAAAFALHLQHFGAGIPSL</sequence>
<dbReference type="GO" id="GO:0003677">
    <property type="term" value="F:DNA binding"/>
    <property type="evidence" value="ECO:0007669"/>
    <property type="project" value="UniProtKB-UniRule"/>
</dbReference>
<dbReference type="Proteomes" id="UP000549913">
    <property type="component" value="Unassembled WGS sequence"/>
</dbReference>
<evidence type="ECO:0000313" key="4">
    <source>
        <dbReference type="EMBL" id="NYD71063.1"/>
    </source>
</evidence>
<evidence type="ECO:0000256" key="2">
    <source>
        <dbReference type="PROSITE-ProRule" id="PRU00335"/>
    </source>
</evidence>
<feature type="domain" description="HTH tetR-type" evidence="3">
    <location>
        <begin position="7"/>
        <end position="67"/>
    </location>
</feature>
<dbReference type="PROSITE" id="PS50977">
    <property type="entry name" value="HTH_TETR_2"/>
    <property type="match status" value="1"/>
</dbReference>
<dbReference type="Gene3D" id="1.10.357.10">
    <property type="entry name" value="Tetracycline Repressor, domain 2"/>
    <property type="match status" value="1"/>
</dbReference>
<accession>A0A852SQI7</accession>
<dbReference type="Pfam" id="PF00440">
    <property type="entry name" value="TetR_N"/>
    <property type="match status" value="1"/>
</dbReference>
<keyword evidence="5" id="KW-1185">Reference proteome</keyword>
<organism evidence="4 5">
    <name type="scientific">Herbiconiux flava</name>
    <dbReference type="NCBI Taxonomy" id="881268"/>
    <lineage>
        <taxon>Bacteria</taxon>
        <taxon>Bacillati</taxon>
        <taxon>Actinomycetota</taxon>
        <taxon>Actinomycetes</taxon>
        <taxon>Micrococcales</taxon>
        <taxon>Microbacteriaceae</taxon>
        <taxon>Herbiconiux</taxon>
    </lineage>
</organism>